<proteinExistence type="predicted"/>
<evidence type="ECO:0008006" key="4">
    <source>
        <dbReference type="Google" id="ProtNLM"/>
    </source>
</evidence>
<evidence type="ECO:0000313" key="3">
    <source>
        <dbReference type="Proteomes" id="UP000735302"/>
    </source>
</evidence>
<protein>
    <recommendedName>
        <fullName evidence="4">Secreted protein</fullName>
    </recommendedName>
</protein>
<name>A0AAV4CEY6_9GAST</name>
<reference evidence="2 3" key="1">
    <citation type="journal article" date="2021" name="Elife">
        <title>Chloroplast acquisition without the gene transfer in kleptoplastic sea slugs, Plakobranchus ocellatus.</title>
        <authorList>
            <person name="Maeda T."/>
            <person name="Takahashi S."/>
            <person name="Yoshida T."/>
            <person name="Shimamura S."/>
            <person name="Takaki Y."/>
            <person name="Nagai Y."/>
            <person name="Toyoda A."/>
            <person name="Suzuki Y."/>
            <person name="Arimoto A."/>
            <person name="Ishii H."/>
            <person name="Satoh N."/>
            <person name="Nishiyama T."/>
            <person name="Hasebe M."/>
            <person name="Maruyama T."/>
            <person name="Minagawa J."/>
            <person name="Obokata J."/>
            <person name="Shigenobu S."/>
        </authorList>
    </citation>
    <scope>NUCLEOTIDE SEQUENCE [LARGE SCALE GENOMIC DNA]</scope>
</reference>
<evidence type="ECO:0000256" key="1">
    <source>
        <dbReference type="SAM" id="Phobius"/>
    </source>
</evidence>
<feature type="transmembrane region" description="Helical" evidence="1">
    <location>
        <begin position="50"/>
        <end position="72"/>
    </location>
</feature>
<comment type="caution">
    <text evidence="2">The sequence shown here is derived from an EMBL/GenBank/DDBJ whole genome shotgun (WGS) entry which is preliminary data.</text>
</comment>
<keyword evidence="3" id="KW-1185">Reference proteome</keyword>
<dbReference type="Proteomes" id="UP000735302">
    <property type="component" value="Unassembled WGS sequence"/>
</dbReference>
<feature type="transmembrane region" description="Helical" evidence="1">
    <location>
        <begin position="78"/>
        <end position="97"/>
    </location>
</feature>
<keyword evidence="1" id="KW-0472">Membrane</keyword>
<dbReference type="AlphaFoldDB" id="A0AAV4CEY6"/>
<keyword evidence="1" id="KW-0812">Transmembrane</keyword>
<dbReference type="EMBL" id="BLXT01006360">
    <property type="protein sequence ID" value="GFO31204.1"/>
    <property type="molecule type" value="Genomic_DNA"/>
</dbReference>
<sequence length="111" mass="12281">MVVVVVVMMMMSDDDDDDDDGGDGGGKEIVPRSDLLIIFITSTKERKRNCFVACVCYWLADLIILQCAAQASHSTFRIVVLVIKFFPGQPAIPLLICDIRRGMSRMPDTLG</sequence>
<keyword evidence="1" id="KW-1133">Transmembrane helix</keyword>
<gene>
    <name evidence="2" type="ORF">PoB_005770900</name>
</gene>
<organism evidence="2 3">
    <name type="scientific">Plakobranchus ocellatus</name>
    <dbReference type="NCBI Taxonomy" id="259542"/>
    <lineage>
        <taxon>Eukaryota</taxon>
        <taxon>Metazoa</taxon>
        <taxon>Spiralia</taxon>
        <taxon>Lophotrochozoa</taxon>
        <taxon>Mollusca</taxon>
        <taxon>Gastropoda</taxon>
        <taxon>Heterobranchia</taxon>
        <taxon>Euthyneura</taxon>
        <taxon>Panpulmonata</taxon>
        <taxon>Sacoglossa</taxon>
        <taxon>Placobranchoidea</taxon>
        <taxon>Plakobranchidae</taxon>
        <taxon>Plakobranchus</taxon>
    </lineage>
</organism>
<evidence type="ECO:0000313" key="2">
    <source>
        <dbReference type="EMBL" id="GFO31204.1"/>
    </source>
</evidence>
<accession>A0AAV4CEY6</accession>